<evidence type="ECO:0000256" key="3">
    <source>
        <dbReference type="SAM" id="MobiDB-lite"/>
    </source>
</evidence>
<feature type="region of interest" description="Disordered" evidence="3">
    <location>
        <begin position="189"/>
        <end position="220"/>
    </location>
</feature>
<feature type="region of interest" description="Disordered" evidence="3">
    <location>
        <begin position="107"/>
        <end position="139"/>
    </location>
</feature>
<dbReference type="InterPro" id="IPR027124">
    <property type="entry name" value="Swc5/CFDP1/2"/>
</dbReference>
<reference evidence="5 6" key="1">
    <citation type="journal article" date="2018" name="Nat. Ecol. Evol.">
        <title>Pezizomycetes genomes reveal the molecular basis of ectomycorrhizal truffle lifestyle.</title>
        <authorList>
            <person name="Murat C."/>
            <person name="Payen T."/>
            <person name="Noel B."/>
            <person name="Kuo A."/>
            <person name="Morin E."/>
            <person name="Chen J."/>
            <person name="Kohler A."/>
            <person name="Krizsan K."/>
            <person name="Balestrini R."/>
            <person name="Da Silva C."/>
            <person name="Montanini B."/>
            <person name="Hainaut M."/>
            <person name="Levati E."/>
            <person name="Barry K.W."/>
            <person name="Belfiori B."/>
            <person name="Cichocki N."/>
            <person name="Clum A."/>
            <person name="Dockter R.B."/>
            <person name="Fauchery L."/>
            <person name="Guy J."/>
            <person name="Iotti M."/>
            <person name="Le Tacon F."/>
            <person name="Lindquist E.A."/>
            <person name="Lipzen A."/>
            <person name="Malagnac F."/>
            <person name="Mello A."/>
            <person name="Molinier V."/>
            <person name="Miyauchi S."/>
            <person name="Poulain J."/>
            <person name="Riccioni C."/>
            <person name="Rubini A."/>
            <person name="Sitrit Y."/>
            <person name="Splivallo R."/>
            <person name="Traeger S."/>
            <person name="Wang M."/>
            <person name="Zifcakova L."/>
            <person name="Wipf D."/>
            <person name="Zambonelli A."/>
            <person name="Paolocci F."/>
            <person name="Nowrousian M."/>
            <person name="Ottonello S."/>
            <person name="Baldrian P."/>
            <person name="Spatafora J.W."/>
            <person name="Henrissat B."/>
            <person name="Nagy L.G."/>
            <person name="Aury J.M."/>
            <person name="Wincker P."/>
            <person name="Grigoriev I.V."/>
            <person name="Bonfante P."/>
            <person name="Martin F.M."/>
        </authorList>
    </citation>
    <scope>NUCLEOTIDE SEQUENCE [LARGE SCALE GENOMIC DNA]</scope>
    <source>
        <strain evidence="5 6">ATCC MYA-4762</strain>
    </source>
</reference>
<feature type="compositionally biased region" description="Low complexity" evidence="3">
    <location>
        <begin position="123"/>
        <end position="139"/>
    </location>
</feature>
<feature type="compositionally biased region" description="Basic and acidic residues" evidence="3">
    <location>
        <begin position="113"/>
        <end position="122"/>
    </location>
</feature>
<name>A0A3N4LG63_9PEZI</name>
<dbReference type="AlphaFoldDB" id="A0A3N4LG63"/>
<evidence type="ECO:0000313" key="6">
    <source>
        <dbReference type="Proteomes" id="UP000267821"/>
    </source>
</evidence>
<feature type="region of interest" description="Disordered" evidence="3">
    <location>
        <begin position="47"/>
        <end position="78"/>
    </location>
</feature>
<feature type="compositionally biased region" description="Low complexity" evidence="3">
    <location>
        <begin position="189"/>
        <end position="214"/>
    </location>
</feature>
<gene>
    <name evidence="5" type="ORF">L211DRAFT_518373</name>
</gene>
<dbReference type="GO" id="GO:0000812">
    <property type="term" value="C:Swr1 complex"/>
    <property type="evidence" value="ECO:0007669"/>
    <property type="project" value="TreeGrafter"/>
</dbReference>
<proteinExistence type="inferred from homology"/>
<dbReference type="InterPro" id="IPR011421">
    <property type="entry name" value="BCNT-C"/>
</dbReference>
<dbReference type="OrthoDB" id="445677at2759"/>
<feature type="domain" description="BCNT-C" evidence="4">
    <location>
        <begin position="232"/>
        <end position="258"/>
    </location>
</feature>
<feature type="compositionally biased region" description="Acidic residues" evidence="3">
    <location>
        <begin position="50"/>
        <end position="64"/>
    </location>
</feature>
<dbReference type="Pfam" id="PF07572">
    <property type="entry name" value="BCNT"/>
    <property type="match status" value="1"/>
</dbReference>
<evidence type="ECO:0000313" key="5">
    <source>
        <dbReference type="EMBL" id="RPB20432.1"/>
    </source>
</evidence>
<dbReference type="STRING" id="1051890.A0A3N4LG63"/>
<dbReference type="Proteomes" id="UP000267821">
    <property type="component" value="Unassembled WGS sequence"/>
</dbReference>
<comment type="similarity">
    <text evidence="1">Belongs to the SWC5 family.</text>
</comment>
<evidence type="ECO:0000256" key="1">
    <source>
        <dbReference type="ARBA" id="ARBA00010465"/>
    </source>
</evidence>
<evidence type="ECO:0000259" key="4">
    <source>
        <dbReference type="Pfam" id="PF07572"/>
    </source>
</evidence>
<dbReference type="FunCoup" id="A0A3N4LG63">
    <property type="interactions" value="444"/>
</dbReference>
<dbReference type="PANTHER" id="PTHR48407">
    <property type="entry name" value="CRANIOFACIAL DEVELOPMENT PROTEIN 1"/>
    <property type="match status" value="1"/>
</dbReference>
<keyword evidence="6" id="KW-1185">Reference proteome</keyword>
<organism evidence="5 6">
    <name type="scientific">Terfezia boudieri ATCC MYA-4762</name>
    <dbReference type="NCBI Taxonomy" id="1051890"/>
    <lineage>
        <taxon>Eukaryota</taxon>
        <taxon>Fungi</taxon>
        <taxon>Dikarya</taxon>
        <taxon>Ascomycota</taxon>
        <taxon>Pezizomycotina</taxon>
        <taxon>Pezizomycetes</taxon>
        <taxon>Pezizales</taxon>
        <taxon>Pezizaceae</taxon>
        <taxon>Terfezia</taxon>
    </lineage>
</organism>
<dbReference type="EMBL" id="ML121571">
    <property type="protein sequence ID" value="RPB20432.1"/>
    <property type="molecule type" value="Genomic_DNA"/>
</dbReference>
<dbReference type="PANTHER" id="PTHR48407:SF1">
    <property type="entry name" value="CRANIOFACIAL DEVELOPMENT PROTEIN 1"/>
    <property type="match status" value="1"/>
</dbReference>
<sequence length="284" mass="30569">MTITRKKTMISIRMLLGAVMKMEKAKKGIVRTMRIWIAVVTVKNEGLGDSNDEDFGESAEESEGGEGGQVKTRAQRAKLGEQERVPLASMQGATADVDRLWENMNQKKSTSAIEKKEKKGGDTAKAAPATTTTPVIPETLTPGIIGEQTIINGLPHITISHTYTFAGTTTTTTKLVPLDSAEARLFLSSSATSSNPQTTTTSTTSPATATTTKPTLRRPLKRTSAFDSGLTVASKAKKINTLEKSRLDWAGFWEQGELGGAFLGDEEEGGWMWIAECGELRVDG</sequence>
<accession>A0A3N4LG63</accession>
<protein>
    <recommendedName>
        <fullName evidence="2">SWR1-complex protein 5</fullName>
    </recommendedName>
</protein>
<evidence type="ECO:0000256" key="2">
    <source>
        <dbReference type="ARBA" id="ARBA00019138"/>
    </source>
</evidence>
<dbReference type="InParanoid" id="A0A3N4LG63"/>